<feature type="compositionally biased region" description="Polar residues" evidence="1">
    <location>
        <begin position="140"/>
        <end position="159"/>
    </location>
</feature>
<evidence type="ECO:0000313" key="3">
    <source>
        <dbReference type="Proteomes" id="UP000007875"/>
    </source>
</evidence>
<dbReference type="Ensembl" id="ENSCSAVT00000001738.1">
    <property type="protein sequence ID" value="ENSCSAVP00000001710.1"/>
    <property type="gene ID" value="ENSCSAVG00000000989.1"/>
</dbReference>
<feature type="region of interest" description="Disordered" evidence="1">
    <location>
        <begin position="1"/>
        <end position="188"/>
    </location>
</feature>
<sequence length="450" mass="50744">MKQLKGSTPIKGKRKLNNEETDSSTKPVGVAKRTRSSGSLVSENVPKRSTRSAQIDSFMEIPNYPQRKVNSDPESPLRRSKRLSTCSSTSSDPDDSPNIPRIQDHPRRSPRALRISDASKSDVAQNGNGSPAKCSRTKTNRSLSLSQNGVNNTIPNNDLHNGVKQESKPLKKATENGGTPTDEKRQQEIKTDILNSNLEKLRNGNGICQQRVSQRKRHFTQDLFTPELRRQRRMSERGEMASVMEFVFNHKKSIHKSPKQSRSKKPDKRKPTTTSPAKSEPGVSNSNPGIENLNLELKINKIKTSEIEEVASKSDETPPKIAKTISEEENLNERSVLDDSGKISDENCQNADFAENNIEIKSSENTVNDCLSNQSLSPYCDGVSEEMHCENKVHISKPTISIEEEEEHFMKWRKRELRSSGIKCQPDYYALSLDLMIHRTRTPKKRVEKK</sequence>
<dbReference type="Proteomes" id="UP000007875">
    <property type="component" value="Unassembled WGS sequence"/>
</dbReference>
<reference evidence="3" key="1">
    <citation type="submission" date="2003-08" db="EMBL/GenBank/DDBJ databases">
        <authorList>
            <person name="Birren B."/>
            <person name="Nusbaum C."/>
            <person name="Abebe A."/>
            <person name="Abouelleil A."/>
            <person name="Adekoya E."/>
            <person name="Ait-zahra M."/>
            <person name="Allen N."/>
            <person name="Allen T."/>
            <person name="An P."/>
            <person name="Anderson M."/>
            <person name="Anderson S."/>
            <person name="Arachchi H."/>
            <person name="Armbruster J."/>
            <person name="Bachantsang P."/>
            <person name="Baldwin J."/>
            <person name="Barry A."/>
            <person name="Bayul T."/>
            <person name="Blitshsteyn B."/>
            <person name="Bloom T."/>
            <person name="Blye J."/>
            <person name="Boguslavskiy L."/>
            <person name="Borowsky M."/>
            <person name="Boukhgalter B."/>
            <person name="Brunache A."/>
            <person name="Butler J."/>
            <person name="Calixte N."/>
            <person name="Calvo S."/>
            <person name="Camarata J."/>
            <person name="Campo K."/>
            <person name="Chang J."/>
            <person name="Cheshatsang Y."/>
            <person name="Citroen M."/>
            <person name="Collymore A."/>
            <person name="Considine T."/>
            <person name="Cook A."/>
            <person name="Cooke P."/>
            <person name="Corum B."/>
            <person name="Cuomo C."/>
            <person name="David R."/>
            <person name="Dawoe T."/>
            <person name="Degray S."/>
            <person name="Dodge S."/>
            <person name="Dooley K."/>
            <person name="Dorje P."/>
            <person name="Dorjee K."/>
            <person name="Dorris L."/>
            <person name="Duffey N."/>
            <person name="Dupes A."/>
            <person name="Elkins T."/>
            <person name="Engels R."/>
            <person name="Erickson J."/>
            <person name="Farina A."/>
            <person name="Faro S."/>
            <person name="Ferreira P."/>
            <person name="Fischer H."/>
            <person name="Fitzgerald M."/>
            <person name="Foley K."/>
            <person name="Gage D."/>
            <person name="Galagan J."/>
            <person name="Gearin G."/>
            <person name="Gnerre S."/>
            <person name="Gnirke A."/>
            <person name="Goyette A."/>
            <person name="Graham J."/>
            <person name="Grandbois E."/>
            <person name="Gyaltsen K."/>
            <person name="Hafez N."/>
            <person name="Hagopian D."/>
            <person name="Hagos B."/>
            <person name="Hall J."/>
            <person name="Hatcher B."/>
            <person name="Heller A."/>
            <person name="Higgins H."/>
            <person name="Honan T."/>
            <person name="Horn A."/>
            <person name="Houde N."/>
            <person name="Hughes L."/>
            <person name="Hulme W."/>
            <person name="Husby E."/>
            <person name="Iliev I."/>
            <person name="Jaffe D."/>
            <person name="Jones C."/>
            <person name="Kamal M."/>
            <person name="Kamat A."/>
            <person name="Kamvysselis M."/>
            <person name="Karlsson E."/>
            <person name="Kells C."/>
            <person name="Kieu A."/>
            <person name="Kisner P."/>
            <person name="Kodira C."/>
            <person name="Kulbokas E."/>
            <person name="Labutti K."/>
            <person name="Lama D."/>
            <person name="Landers T."/>
            <person name="Leger J."/>
            <person name="Levine S."/>
            <person name="Lewis D."/>
            <person name="Lewis T."/>
            <person name="Lindblad-toh K."/>
            <person name="Liu X."/>
            <person name="Lokyitsang T."/>
            <person name="Lokyitsang Y."/>
            <person name="Lucien O."/>
            <person name="Lui A."/>
            <person name="Ma L.J."/>
            <person name="Mabbitt R."/>
            <person name="Macdonald J."/>
            <person name="Maclean C."/>
            <person name="Major J."/>
            <person name="Manning J."/>
            <person name="Marabella R."/>
            <person name="Maru K."/>
            <person name="Matthews C."/>
            <person name="Mauceli E."/>
            <person name="Mccarthy M."/>
            <person name="Mcdonough S."/>
            <person name="Mcghee T."/>
            <person name="Meldrim J."/>
            <person name="Meneus L."/>
            <person name="Mesirov J."/>
            <person name="Mihalev A."/>
            <person name="Mihova T."/>
            <person name="Mikkelsen T."/>
            <person name="Mlenga V."/>
            <person name="Moru K."/>
            <person name="Mozes J."/>
            <person name="Mulrain L."/>
            <person name="Munson G."/>
            <person name="Naylor J."/>
            <person name="Newes C."/>
            <person name="Nguyen C."/>
            <person name="Nguyen N."/>
            <person name="Nguyen T."/>
            <person name="Nicol R."/>
            <person name="Nielsen C."/>
            <person name="Nizzari M."/>
            <person name="Norbu C."/>
            <person name="Norbu N."/>
            <person name="O'donnell P."/>
            <person name="Okoawo O."/>
            <person name="O'leary S."/>
            <person name="Omotosho B."/>
            <person name="O'neill K."/>
            <person name="Osman S."/>
            <person name="Parker S."/>
            <person name="Perrin D."/>
            <person name="Phunkhang P."/>
            <person name="Piqani B."/>
            <person name="Purcell S."/>
            <person name="Rachupka T."/>
            <person name="Ramasamy U."/>
            <person name="Rameau R."/>
            <person name="Ray V."/>
            <person name="Raymond C."/>
            <person name="Retta R."/>
            <person name="Richardson S."/>
            <person name="Rise C."/>
            <person name="Rodriguez J."/>
            <person name="Rogers J."/>
            <person name="Rogov P."/>
            <person name="Rutman M."/>
            <person name="Schupbach R."/>
            <person name="Seaman C."/>
            <person name="Settipalli S."/>
            <person name="Sharpe T."/>
            <person name="Sheridan J."/>
            <person name="Sherpa N."/>
            <person name="Shi J."/>
            <person name="Smirnov S."/>
            <person name="Smith C."/>
            <person name="Sougnez C."/>
            <person name="Spencer B."/>
            <person name="Stalker J."/>
            <person name="Stange-thomann N."/>
            <person name="Stavropoulos S."/>
            <person name="Stetson K."/>
            <person name="Stone C."/>
            <person name="Stone S."/>
            <person name="Stubbs M."/>
            <person name="Talamas J."/>
            <person name="Tchuinga P."/>
            <person name="Tenzing P."/>
            <person name="Tesfaye S."/>
            <person name="Theodore J."/>
            <person name="Thoulutsang Y."/>
            <person name="Topham K."/>
            <person name="Towey S."/>
            <person name="Tsamla T."/>
            <person name="Tsomo N."/>
            <person name="Vallee D."/>
            <person name="Vassiliev H."/>
            <person name="Venkataraman V."/>
            <person name="Vinson J."/>
            <person name="Vo A."/>
            <person name="Wade C."/>
            <person name="Wang S."/>
            <person name="Wangchuk T."/>
            <person name="Wangdi T."/>
            <person name="Whittaker C."/>
            <person name="Wilkinson J."/>
            <person name="Wu Y."/>
            <person name="Wyman D."/>
            <person name="Yadav S."/>
            <person name="Yang S."/>
            <person name="Yang X."/>
            <person name="Yeager S."/>
            <person name="Yee E."/>
            <person name="Young G."/>
            <person name="Zainoun J."/>
            <person name="Zembeck L."/>
            <person name="Zimmer A."/>
            <person name="Zody M."/>
            <person name="Lander E."/>
        </authorList>
    </citation>
    <scope>NUCLEOTIDE SEQUENCE [LARGE SCALE GENOMIC DNA]</scope>
</reference>
<proteinExistence type="predicted"/>
<reference evidence="2" key="2">
    <citation type="submission" date="2025-08" db="UniProtKB">
        <authorList>
            <consortium name="Ensembl"/>
        </authorList>
    </citation>
    <scope>IDENTIFICATION</scope>
</reference>
<feature type="compositionally biased region" description="Basic and acidic residues" evidence="1">
    <location>
        <begin position="161"/>
        <end position="174"/>
    </location>
</feature>
<feature type="region of interest" description="Disordered" evidence="1">
    <location>
        <begin position="249"/>
        <end position="291"/>
    </location>
</feature>
<dbReference type="HOGENOM" id="CLU_609114_0_0_1"/>
<accession>H2Y8R2</accession>
<keyword evidence="3" id="KW-1185">Reference proteome</keyword>
<evidence type="ECO:0000313" key="2">
    <source>
        <dbReference type="Ensembl" id="ENSCSAVP00000001710.1"/>
    </source>
</evidence>
<dbReference type="AlphaFoldDB" id="H2Y8R2"/>
<feature type="compositionally biased region" description="Polar residues" evidence="1">
    <location>
        <begin position="272"/>
        <end position="289"/>
    </location>
</feature>
<evidence type="ECO:0000256" key="1">
    <source>
        <dbReference type="SAM" id="MobiDB-lite"/>
    </source>
</evidence>
<reference evidence="2" key="3">
    <citation type="submission" date="2025-09" db="UniProtKB">
        <authorList>
            <consortium name="Ensembl"/>
        </authorList>
    </citation>
    <scope>IDENTIFICATION</scope>
</reference>
<protein>
    <submittedName>
        <fullName evidence="2">Uncharacterized protein</fullName>
    </submittedName>
</protein>
<organism evidence="2 3">
    <name type="scientific">Ciona savignyi</name>
    <name type="common">Pacific transparent sea squirt</name>
    <dbReference type="NCBI Taxonomy" id="51511"/>
    <lineage>
        <taxon>Eukaryota</taxon>
        <taxon>Metazoa</taxon>
        <taxon>Chordata</taxon>
        <taxon>Tunicata</taxon>
        <taxon>Ascidiacea</taxon>
        <taxon>Phlebobranchia</taxon>
        <taxon>Cionidae</taxon>
        <taxon>Ciona</taxon>
    </lineage>
</organism>
<dbReference type="InParanoid" id="H2Y8R2"/>
<feature type="compositionally biased region" description="Basic residues" evidence="1">
    <location>
        <begin position="249"/>
        <end position="268"/>
    </location>
</feature>
<name>H2Y8R2_CIOSA</name>